<feature type="compositionally biased region" description="Basic and acidic residues" evidence="1">
    <location>
        <begin position="9"/>
        <end position="20"/>
    </location>
</feature>
<organism evidence="2 3">
    <name type="scientific">Russula ochroleuca</name>
    <dbReference type="NCBI Taxonomy" id="152965"/>
    <lineage>
        <taxon>Eukaryota</taxon>
        <taxon>Fungi</taxon>
        <taxon>Dikarya</taxon>
        <taxon>Basidiomycota</taxon>
        <taxon>Agaricomycotina</taxon>
        <taxon>Agaricomycetes</taxon>
        <taxon>Russulales</taxon>
        <taxon>Russulaceae</taxon>
        <taxon>Russula</taxon>
    </lineage>
</organism>
<keyword evidence="3" id="KW-1185">Reference proteome</keyword>
<reference evidence="2" key="2">
    <citation type="journal article" date="2020" name="Nat. Commun.">
        <title>Large-scale genome sequencing of mycorrhizal fungi provides insights into the early evolution of symbiotic traits.</title>
        <authorList>
            <person name="Miyauchi S."/>
            <person name="Kiss E."/>
            <person name="Kuo A."/>
            <person name="Drula E."/>
            <person name="Kohler A."/>
            <person name="Sanchez-Garcia M."/>
            <person name="Morin E."/>
            <person name="Andreopoulos B."/>
            <person name="Barry K.W."/>
            <person name="Bonito G."/>
            <person name="Buee M."/>
            <person name="Carver A."/>
            <person name="Chen C."/>
            <person name="Cichocki N."/>
            <person name="Clum A."/>
            <person name="Culley D."/>
            <person name="Crous P.W."/>
            <person name="Fauchery L."/>
            <person name="Girlanda M."/>
            <person name="Hayes R.D."/>
            <person name="Keri Z."/>
            <person name="LaButti K."/>
            <person name="Lipzen A."/>
            <person name="Lombard V."/>
            <person name="Magnuson J."/>
            <person name="Maillard F."/>
            <person name="Murat C."/>
            <person name="Nolan M."/>
            <person name="Ohm R.A."/>
            <person name="Pangilinan J."/>
            <person name="Pereira M.F."/>
            <person name="Perotto S."/>
            <person name="Peter M."/>
            <person name="Pfister S."/>
            <person name="Riley R."/>
            <person name="Sitrit Y."/>
            <person name="Stielow J.B."/>
            <person name="Szollosi G."/>
            <person name="Zifcakova L."/>
            <person name="Stursova M."/>
            <person name="Spatafora J.W."/>
            <person name="Tedersoo L."/>
            <person name="Vaario L.M."/>
            <person name="Yamada A."/>
            <person name="Yan M."/>
            <person name="Wang P."/>
            <person name="Xu J."/>
            <person name="Bruns T."/>
            <person name="Baldrian P."/>
            <person name="Vilgalys R."/>
            <person name="Dunand C."/>
            <person name="Henrissat B."/>
            <person name="Grigoriev I.V."/>
            <person name="Hibbett D."/>
            <person name="Nagy L.G."/>
            <person name="Martin F.M."/>
        </authorList>
    </citation>
    <scope>NUCLEOTIDE SEQUENCE</scope>
    <source>
        <strain evidence="2">Prilba</strain>
    </source>
</reference>
<feature type="region of interest" description="Disordered" evidence="1">
    <location>
        <begin position="1"/>
        <end position="36"/>
    </location>
</feature>
<gene>
    <name evidence="2" type="ORF">DFH94DRAFT_747539</name>
</gene>
<dbReference type="AlphaFoldDB" id="A0A9P5T7T9"/>
<dbReference type="EMBL" id="WHVB01000010">
    <property type="protein sequence ID" value="KAF8479090.1"/>
    <property type="molecule type" value="Genomic_DNA"/>
</dbReference>
<evidence type="ECO:0000256" key="1">
    <source>
        <dbReference type="SAM" id="MobiDB-lite"/>
    </source>
</evidence>
<sequence>MPHKRAKQSVREQKRKERGADLAPPGNNNGAGIRTERIPKSAARVLDAAKIRAEYRKKRARLQIDGVDANDDRMGTPKAPPRKKRRTDAGASTEKGKALARGKEQDHKVDTIEIQPGESLKHFNRRVEDHMRPLVRSAMRASAATERKEKKTTTTTTKDSNHKSQPSNASSLPTSNARRNSKAPVKEDAPSSTTARHDDDRPKEFATVSSAAPRRLNDIAMAPPELKKLPRGAATKRGGGGKAAKAGVQVLSMAQRVMMETERENAIRRYREMKERKVKESEGHDVDGG</sequence>
<feature type="compositionally biased region" description="Basic and acidic residues" evidence="1">
    <location>
        <begin position="94"/>
        <end position="111"/>
    </location>
</feature>
<reference evidence="2" key="1">
    <citation type="submission" date="2019-10" db="EMBL/GenBank/DDBJ databases">
        <authorList>
            <consortium name="DOE Joint Genome Institute"/>
            <person name="Kuo A."/>
            <person name="Miyauchi S."/>
            <person name="Kiss E."/>
            <person name="Drula E."/>
            <person name="Kohler A."/>
            <person name="Sanchez-Garcia M."/>
            <person name="Andreopoulos B."/>
            <person name="Barry K.W."/>
            <person name="Bonito G."/>
            <person name="Buee M."/>
            <person name="Carver A."/>
            <person name="Chen C."/>
            <person name="Cichocki N."/>
            <person name="Clum A."/>
            <person name="Culley D."/>
            <person name="Crous P.W."/>
            <person name="Fauchery L."/>
            <person name="Girlanda M."/>
            <person name="Hayes R."/>
            <person name="Keri Z."/>
            <person name="LaButti K."/>
            <person name="Lipzen A."/>
            <person name="Lombard V."/>
            <person name="Magnuson J."/>
            <person name="Maillard F."/>
            <person name="Morin E."/>
            <person name="Murat C."/>
            <person name="Nolan M."/>
            <person name="Ohm R."/>
            <person name="Pangilinan J."/>
            <person name="Pereira M."/>
            <person name="Perotto S."/>
            <person name="Peter M."/>
            <person name="Riley R."/>
            <person name="Sitrit Y."/>
            <person name="Stielow B."/>
            <person name="Szollosi G."/>
            <person name="Zifcakova L."/>
            <person name="Stursova M."/>
            <person name="Spatafora J.W."/>
            <person name="Tedersoo L."/>
            <person name="Vaario L.-M."/>
            <person name="Yamada A."/>
            <person name="Yan M."/>
            <person name="Wang P."/>
            <person name="Xu J."/>
            <person name="Bruns T."/>
            <person name="Baldrian P."/>
            <person name="Vilgalys R."/>
            <person name="Henrissat B."/>
            <person name="Grigoriev I.V."/>
            <person name="Hibbett D."/>
            <person name="Nagy L.G."/>
            <person name="Martin F.M."/>
        </authorList>
    </citation>
    <scope>NUCLEOTIDE SEQUENCE</scope>
    <source>
        <strain evidence="2">Prilba</strain>
    </source>
</reference>
<feature type="compositionally biased region" description="Basic and acidic residues" evidence="1">
    <location>
        <begin position="119"/>
        <end position="132"/>
    </location>
</feature>
<feature type="compositionally biased region" description="Basic and acidic residues" evidence="1">
    <location>
        <begin position="184"/>
        <end position="204"/>
    </location>
</feature>
<feature type="compositionally biased region" description="Polar residues" evidence="1">
    <location>
        <begin position="163"/>
        <end position="178"/>
    </location>
</feature>
<dbReference type="OrthoDB" id="5876637at2759"/>
<dbReference type="Proteomes" id="UP000759537">
    <property type="component" value="Unassembled WGS sequence"/>
</dbReference>
<comment type="caution">
    <text evidence="2">The sequence shown here is derived from an EMBL/GenBank/DDBJ whole genome shotgun (WGS) entry which is preliminary data.</text>
</comment>
<proteinExistence type="predicted"/>
<name>A0A9P5T7T9_9AGAM</name>
<protein>
    <submittedName>
        <fullName evidence="2">Uncharacterized protein</fullName>
    </submittedName>
</protein>
<evidence type="ECO:0000313" key="3">
    <source>
        <dbReference type="Proteomes" id="UP000759537"/>
    </source>
</evidence>
<evidence type="ECO:0000313" key="2">
    <source>
        <dbReference type="EMBL" id="KAF8479090.1"/>
    </source>
</evidence>
<accession>A0A9P5T7T9</accession>
<feature type="region of interest" description="Disordered" evidence="1">
    <location>
        <begin position="58"/>
        <end position="247"/>
    </location>
</feature>